<reference evidence="2" key="1">
    <citation type="submission" date="2021-02" db="EMBL/GenBank/DDBJ databases">
        <authorList>
            <person name="Nowell W R."/>
        </authorList>
    </citation>
    <scope>NUCLEOTIDE SEQUENCE</scope>
</reference>
<dbReference type="Proteomes" id="UP000663852">
    <property type="component" value="Unassembled WGS sequence"/>
</dbReference>
<organism evidence="2 3">
    <name type="scientific">Adineta ricciae</name>
    <name type="common">Rotifer</name>
    <dbReference type="NCBI Taxonomy" id="249248"/>
    <lineage>
        <taxon>Eukaryota</taxon>
        <taxon>Metazoa</taxon>
        <taxon>Spiralia</taxon>
        <taxon>Gnathifera</taxon>
        <taxon>Rotifera</taxon>
        <taxon>Eurotatoria</taxon>
        <taxon>Bdelloidea</taxon>
        <taxon>Adinetida</taxon>
        <taxon>Adinetidae</taxon>
        <taxon>Adineta</taxon>
    </lineage>
</organism>
<feature type="compositionally biased region" description="Basic and acidic residues" evidence="1">
    <location>
        <begin position="1"/>
        <end position="10"/>
    </location>
</feature>
<name>A0A815SWC7_ADIRI</name>
<proteinExistence type="predicted"/>
<evidence type="ECO:0000256" key="1">
    <source>
        <dbReference type="SAM" id="MobiDB-lite"/>
    </source>
</evidence>
<accession>A0A815SWC7</accession>
<feature type="region of interest" description="Disordered" evidence="1">
    <location>
        <begin position="1"/>
        <end position="31"/>
    </location>
</feature>
<dbReference type="OrthoDB" id="10352796at2759"/>
<dbReference type="EMBL" id="CAJNOJ010000626">
    <property type="protein sequence ID" value="CAF1499202.1"/>
    <property type="molecule type" value="Genomic_DNA"/>
</dbReference>
<dbReference type="AlphaFoldDB" id="A0A815SWC7"/>
<gene>
    <name evidence="2" type="ORF">EDS130_LOCUS42520</name>
</gene>
<evidence type="ECO:0000313" key="2">
    <source>
        <dbReference type="EMBL" id="CAF1499202.1"/>
    </source>
</evidence>
<sequence>MENLHPEQQEFTKSNQIRRKSLQPIDRHQDEIDFQQRTYINAGIDSTCGIKKLNRDKFTSHENLSF</sequence>
<comment type="caution">
    <text evidence="2">The sequence shown here is derived from an EMBL/GenBank/DDBJ whole genome shotgun (WGS) entry which is preliminary data.</text>
</comment>
<protein>
    <submittedName>
        <fullName evidence="2">Uncharacterized protein</fullName>
    </submittedName>
</protein>
<evidence type="ECO:0000313" key="3">
    <source>
        <dbReference type="Proteomes" id="UP000663852"/>
    </source>
</evidence>